<dbReference type="PANTHER" id="PTHR11206">
    <property type="entry name" value="MULTIDRUG RESISTANCE PROTEIN"/>
    <property type="match status" value="1"/>
</dbReference>
<protein>
    <submittedName>
        <fullName evidence="3">Putative multi antimicrobial extrusion protein</fullName>
    </submittedName>
</protein>
<dbReference type="GO" id="GO:0016020">
    <property type="term" value="C:membrane"/>
    <property type="evidence" value="ECO:0007669"/>
    <property type="project" value="InterPro"/>
</dbReference>
<dbReference type="GO" id="GO:0015297">
    <property type="term" value="F:antiporter activity"/>
    <property type="evidence" value="ECO:0007669"/>
    <property type="project" value="InterPro"/>
</dbReference>
<evidence type="ECO:0000256" key="2">
    <source>
        <dbReference type="SAM" id="MobiDB-lite"/>
    </source>
</evidence>
<evidence type="ECO:0000313" key="3">
    <source>
        <dbReference type="EMBL" id="RHN53688.1"/>
    </source>
</evidence>
<feature type="compositionally biased region" description="Polar residues" evidence="2">
    <location>
        <begin position="1"/>
        <end position="19"/>
    </location>
</feature>
<proteinExistence type="inferred from homology"/>
<dbReference type="GO" id="GO:0042910">
    <property type="term" value="F:xenobiotic transmembrane transporter activity"/>
    <property type="evidence" value="ECO:0007669"/>
    <property type="project" value="InterPro"/>
</dbReference>
<evidence type="ECO:0000256" key="1">
    <source>
        <dbReference type="ARBA" id="ARBA00010199"/>
    </source>
</evidence>
<comment type="similarity">
    <text evidence="1">Belongs to the multi antimicrobial extrusion (MATE) (TC 2.A.66.1) family.</text>
</comment>
<accession>A0A396HM80</accession>
<dbReference type="Proteomes" id="UP000265566">
    <property type="component" value="Chromosome 5"/>
</dbReference>
<organism evidence="3">
    <name type="scientific">Medicago truncatula</name>
    <name type="common">Barrel medic</name>
    <name type="synonym">Medicago tribuloides</name>
    <dbReference type="NCBI Taxonomy" id="3880"/>
    <lineage>
        <taxon>Eukaryota</taxon>
        <taxon>Viridiplantae</taxon>
        <taxon>Streptophyta</taxon>
        <taxon>Embryophyta</taxon>
        <taxon>Tracheophyta</taxon>
        <taxon>Spermatophyta</taxon>
        <taxon>Magnoliopsida</taxon>
        <taxon>eudicotyledons</taxon>
        <taxon>Gunneridae</taxon>
        <taxon>Pentapetalae</taxon>
        <taxon>rosids</taxon>
        <taxon>fabids</taxon>
        <taxon>Fabales</taxon>
        <taxon>Fabaceae</taxon>
        <taxon>Papilionoideae</taxon>
        <taxon>50 kb inversion clade</taxon>
        <taxon>NPAAA clade</taxon>
        <taxon>Hologalegina</taxon>
        <taxon>IRL clade</taxon>
        <taxon>Trifolieae</taxon>
        <taxon>Medicago</taxon>
    </lineage>
</organism>
<reference evidence="3" key="1">
    <citation type="journal article" date="2018" name="Nat. Plants">
        <title>Whole-genome landscape of Medicago truncatula symbiotic genes.</title>
        <authorList>
            <person name="Pecrix Y."/>
            <person name="Gamas P."/>
            <person name="Carrere S."/>
        </authorList>
    </citation>
    <scope>NUCLEOTIDE SEQUENCE</scope>
    <source>
        <tissue evidence="3">Leaves</tissue>
    </source>
</reference>
<dbReference type="Gramene" id="rna28621">
    <property type="protein sequence ID" value="RHN53688.1"/>
    <property type="gene ID" value="gene28621"/>
</dbReference>
<name>A0A396HM80_MEDTR</name>
<dbReference type="Pfam" id="PF01554">
    <property type="entry name" value="MatE"/>
    <property type="match status" value="1"/>
</dbReference>
<sequence length="137" mass="14700">MSSTCKLGENLCSNHKTNQPPSPPPPLQTRKCDINPGKSLLSEELRVQGRLAFPMVLMNLAWFAKTAITTAFLGRLGELRLAGGALGFTFANVTGFSVLNGLCGAMEPICGQAHGAKNVRLLHKTLLMTILLLLLLT</sequence>
<dbReference type="AlphaFoldDB" id="A0A396HM80"/>
<gene>
    <name evidence="3" type="ORF">MtrunA17_Chr5g0398551</name>
</gene>
<comment type="caution">
    <text evidence="3">The sequence shown here is derived from an EMBL/GenBank/DDBJ whole genome shotgun (WGS) entry which is preliminary data.</text>
</comment>
<dbReference type="EMBL" id="PSQE01000005">
    <property type="protein sequence ID" value="RHN53688.1"/>
    <property type="molecule type" value="Genomic_DNA"/>
</dbReference>
<dbReference type="InterPro" id="IPR002528">
    <property type="entry name" value="MATE_fam"/>
</dbReference>
<feature type="region of interest" description="Disordered" evidence="2">
    <location>
        <begin position="1"/>
        <end position="27"/>
    </location>
</feature>